<evidence type="ECO:0000259" key="5">
    <source>
        <dbReference type="PROSITE" id="PS50011"/>
    </source>
</evidence>
<dbReference type="Gene3D" id="1.10.510.10">
    <property type="entry name" value="Transferase(Phosphotransferase) domain 1"/>
    <property type="match status" value="1"/>
</dbReference>
<evidence type="ECO:0000313" key="6">
    <source>
        <dbReference type="EMBL" id="KAA6394685.1"/>
    </source>
</evidence>
<dbReference type="SMART" id="SM00220">
    <property type="entry name" value="S_TKc"/>
    <property type="match status" value="1"/>
</dbReference>
<dbReference type="OrthoDB" id="496782at2759"/>
<reference evidence="6 7" key="1">
    <citation type="submission" date="2019-03" db="EMBL/GenBank/DDBJ databases">
        <title>Single cell metagenomics reveals metabolic interactions within the superorganism composed of flagellate Streblomastix strix and complex community of Bacteroidetes bacteria on its surface.</title>
        <authorList>
            <person name="Treitli S.C."/>
            <person name="Kolisko M."/>
            <person name="Husnik F."/>
            <person name="Keeling P."/>
            <person name="Hampl V."/>
        </authorList>
    </citation>
    <scope>NUCLEOTIDE SEQUENCE [LARGE SCALE GENOMIC DNA]</scope>
    <source>
        <strain evidence="6">ST1C</strain>
    </source>
</reference>
<keyword evidence="4" id="KW-0723">Serine/threonine-protein kinase</keyword>
<evidence type="ECO:0000256" key="1">
    <source>
        <dbReference type="ARBA" id="ARBA00022741"/>
    </source>
</evidence>
<accession>A0A5J4WK31</accession>
<dbReference type="InterPro" id="IPR000719">
    <property type="entry name" value="Prot_kinase_dom"/>
</dbReference>
<dbReference type="InterPro" id="IPR008271">
    <property type="entry name" value="Ser/Thr_kinase_AS"/>
</dbReference>
<dbReference type="PROSITE" id="PS50011">
    <property type="entry name" value="PROTEIN_KINASE_DOM"/>
    <property type="match status" value="1"/>
</dbReference>
<protein>
    <submittedName>
        <fullName evidence="6">Putative CAMK family protein kinase</fullName>
    </submittedName>
</protein>
<dbReference type="PANTHER" id="PTHR44167:SF24">
    <property type="entry name" value="SERINE_THREONINE-PROTEIN KINASE CHK2"/>
    <property type="match status" value="1"/>
</dbReference>
<name>A0A5J4WK31_9EUKA</name>
<evidence type="ECO:0000256" key="4">
    <source>
        <dbReference type="RuleBase" id="RU000304"/>
    </source>
</evidence>
<proteinExistence type="inferred from homology"/>
<dbReference type="InterPro" id="IPR017441">
    <property type="entry name" value="Protein_kinase_ATP_BS"/>
</dbReference>
<dbReference type="Pfam" id="PF00069">
    <property type="entry name" value="Pkinase"/>
    <property type="match status" value="1"/>
</dbReference>
<dbReference type="PROSITE" id="PS00108">
    <property type="entry name" value="PROTEIN_KINASE_ST"/>
    <property type="match status" value="1"/>
</dbReference>
<dbReference type="SUPFAM" id="SSF56112">
    <property type="entry name" value="Protein kinase-like (PK-like)"/>
    <property type="match status" value="1"/>
</dbReference>
<evidence type="ECO:0000256" key="2">
    <source>
        <dbReference type="ARBA" id="ARBA00022840"/>
    </source>
</evidence>
<feature type="binding site" evidence="3">
    <location>
        <position position="40"/>
    </location>
    <ligand>
        <name>ATP</name>
        <dbReference type="ChEBI" id="CHEBI:30616"/>
    </ligand>
</feature>
<dbReference type="GO" id="GO:0004674">
    <property type="term" value="F:protein serine/threonine kinase activity"/>
    <property type="evidence" value="ECO:0007669"/>
    <property type="project" value="UniProtKB-KW"/>
</dbReference>
<keyword evidence="6" id="KW-0808">Transferase</keyword>
<gene>
    <name evidence="6" type="ORF">EZS28_009787</name>
</gene>
<dbReference type="InterPro" id="IPR011009">
    <property type="entry name" value="Kinase-like_dom_sf"/>
</dbReference>
<keyword evidence="2 3" id="KW-0067">ATP-binding</keyword>
<organism evidence="6 7">
    <name type="scientific">Streblomastix strix</name>
    <dbReference type="NCBI Taxonomy" id="222440"/>
    <lineage>
        <taxon>Eukaryota</taxon>
        <taxon>Metamonada</taxon>
        <taxon>Preaxostyla</taxon>
        <taxon>Oxymonadida</taxon>
        <taxon>Streblomastigidae</taxon>
        <taxon>Streblomastix</taxon>
    </lineage>
</organism>
<sequence length="282" mass="31947">MDYENILRNLLFVPITILGRGSFGSVYLTNDLLEGIIAAKIILRDKFKKGCSCPFLLEYNSYIGLDLFVILRMTLNVIAEQPEESQISLPSYTLRALMKQILEGMRAFHEAGLIHRDIKCSNILLHSPPGTGRVYAKISDFGLAKQEDSPSGKTSYVGTIPNMAPELFIKTNDSKQKADIYALGITFYHLITHKYPMNEKNYKCQKKMMATLKSIERPEEIKDDILWDLLSKMLEFDPDKRITAAEALQHPYFTSPEAFADISKVQQDLAQQATQAELNEIS</sequence>
<comment type="similarity">
    <text evidence="4">Belongs to the protein kinase superfamily.</text>
</comment>
<dbReference type="AlphaFoldDB" id="A0A5J4WK31"/>
<dbReference type="Proteomes" id="UP000324800">
    <property type="component" value="Unassembled WGS sequence"/>
</dbReference>
<dbReference type="EMBL" id="SNRW01001877">
    <property type="protein sequence ID" value="KAA6394685.1"/>
    <property type="molecule type" value="Genomic_DNA"/>
</dbReference>
<evidence type="ECO:0000313" key="7">
    <source>
        <dbReference type="Proteomes" id="UP000324800"/>
    </source>
</evidence>
<keyword evidence="6" id="KW-0418">Kinase</keyword>
<dbReference type="PANTHER" id="PTHR44167">
    <property type="entry name" value="OVARIAN-SPECIFIC SERINE/THREONINE-PROTEIN KINASE LOK-RELATED"/>
    <property type="match status" value="1"/>
</dbReference>
<evidence type="ECO:0000256" key="3">
    <source>
        <dbReference type="PROSITE-ProRule" id="PRU10141"/>
    </source>
</evidence>
<feature type="domain" description="Protein kinase" evidence="5">
    <location>
        <begin position="1"/>
        <end position="253"/>
    </location>
</feature>
<keyword evidence="1 3" id="KW-0547">Nucleotide-binding</keyword>
<comment type="caution">
    <text evidence="6">The sequence shown here is derived from an EMBL/GenBank/DDBJ whole genome shotgun (WGS) entry which is preliminary data.</text>
</comment>
<dbReference type="GO" id="GO:0005524">
    <property type="term" value="F:ATP binding"/>
    <property type="evidence" value="ECO:0007669"/>
    <property type="project" value="UniProtKB-UniRule"/>
</dbReference>
<dbReference type="PROSITE" id="PS00107">
    <property type="entry name" value="PROTEIN_KINASE_ATP"/>
    <property type="match status" value="1"/>
</dbReference>